<reference evidence="3" key="1">
    <citation type="journal article" date="2020" name="Nat. Ecol. Evol.">
        <title>Deeply conserved synteny resolves early events in vertebrate evolution.</title>
        <authorList>
            <person name="Simakov O."/>
            <person name="Marletaz F."/>
            <person name="Yue J.X."/>
            <person name="O'Connell B."/>
            <person name="Jenkins J."/>
            <person name="Brandt A."/>
            <person name="Calef R."/>
            <person name="Tung C.H."/>
            <person name="Huang T.K."/>
            <person name="Schmutz J."/>
            <person name="Satoh N."/>
            <person name="Yu J.K."/>
            <person name="Putnam N.H."/>
            <person name="Green R.E."/>
            <person name="Rokhsar D.S."/>
        </authorList>
    </citation>
    <scope>NUCLEOTIDE SEQUENCE [LARGE SCALE GENOMIC DNA]</scope>
    <source>
        <strain evidence="3">S238N-H82</strain>
    </source>
</reference>
<evidence type="ECO:0000256" key="2">
    <source>
        <dbReference type="SAM" id="MobiDB-lite"/>
    </source>
</evidence>
<feature type="region of interest" description="Disordered" evidence="2">
    <location>
        <begin position="187"/>
        <end position="209"/>
    </location>
</feature>
<dbReference type="RefSeq" id="XP_035688971.1">
    <property type="nucleotide sequence ID" value="XM_035833078.1"/>
</dbReference>
<keyword evidence="3" id="KW-1185">Reference proteome</keyword>
<organism evidence="3 4">
    <name type="scientific">Branchiostoma floridae</name>
    <name type="common">Florida lancelet</name>
    <name type="synonym">Amphioxus</name>
    <dbReference type="NCBI Taxonomy" id="7739"/>
    <lineage>
        <taxon>Eukaryota</taxon>
        <taxon>Metazoa</taxon>
        <taxon>Chordata</taxon>
        <taxon>Cephalochordata</taxon>
        <taxon>Leptocardii</taxon>
        <taxon>Amphioxiformes</taxon>
        <taxon>Branchiostomatidae</taxon>
        <taxon>Branchiostoma</taxon>
    </lineage>
</organism>
<evidence type="ECO:0000256" key="1">
    <source>
        <dbReference type="SAM" id="Coils"/>
    </source>
</evidence>
<feature type="compositionally biased region" description="Basic and acidic residues" evidence="2">
    <location>
        <begin position="50"/>
        <end position="61"/>
    </location>
</feature>
<proteinExistence type="predicted"/>
<dbReference type="Gene3D" id="3.40.50.12700">
    <property type="match status" value="1"/>
</dbReference>
<keyword evidence="1" id="KW-0175">Coiled coil</keyword>
<feature type="region of interest" description="Disordered" evidence="2">
    <location>
        <begin position="50"/>
        <end position="70"/>
    </location>
</feature>
<reference evidence="4" key="2">
    <citation type="submission" date="2025-08" db="UniProtKB">
        <authorList>
            <consortium name="RefSeq"/>
        </authorList>
    </citation>
    <scope>IDENTIFICATION</scope>
    <source>
        <strain evidence="4">S238N-H82</strain>
        <tissue evidence="4">Testes</tissue>
    </source>
</reference>
<dbReference type="Gene3D" id="3.40.50.12690">
    <property type="match status" value="1"/>
</dbReference>
<dbReference type="KEGG" id="bfo:118424500"/>
<feature type="coiled-coil region" evidence="1">
    <location>
        <begin position="153"/>
        <end position="180"/>
    </location>
</feature>
<name>A0A9J7N264_BRAFL</name>
<accession>A0A9J7N264</accession>
<dbReference type="SUPFAM" id="SSF52266">
    <property type="entry name" value="SGNH hydrolase"/>
    <property type="match status" value="1"/>
</dbReference>
<dbReference type="Proteomes" id="UP000001554">
    <property type="component" value="Chromosome 10"/>
</dbReference>
<protein>
    <submittedName>
        <fullName evidence="4">Uncharacterized protein LOC118424500 isoform X1</fullName>
    </submittedName>
</protein>
<evidence type="ECO:0000313" key="4">
    <source>
        <dbReference type="RefSeq" id="XP_035688971.1"/>
    </source>
</evidence>
<sequence length="475" mass="53050">MAALGLVSSLKDKILDRLSQFESHQDNPPWQADRIAEIATDNASHTLEALKQDTGLTHDSEDSTSSTRKAPDMIVIPEDDPDPAPPNVCFLCGTTNSSESNHLSQICEPHSIHLRCICGPCRILPETVKSLAERLKKLEDLAPANGRNESDFQDDLTREVQRLRDEKASLLKVIQVLTDEKIDGDRSSEWRQVKGGQAPRRQDKRSATEETFITSNRFSLLDCTDGEQETPSEECDASPADEHNQIASYRKQQQRQFYKTKAPKKTVIIGDSMIKGLKPSKMSKNRNVKCFTHRGARVEQLMSPSSRIVSSETPDTVILHAGTNNSSDSVQVIIEKTRNLSSTLQDTGVRRIAVSGVISRADTDPERTHLINLGLARMCKANDWNFNDNSNIGPYYICHDGVHLNSQGTIQLARNLISFIRGENQPRVRLGTSYSDATRTTASVDFRGRGAPSSRWKVRTAEQTRLLRLAETMWD</sequence>
<dbReference type="CDD" id="cd00229">
    <property type="entry name" value="SGNH_hydrolase"/>
    <property type="match status" value="1"/>
</dbReference>
<dbReference type="OrthoDB" id="5982747at2759"/>
<dbReference type="GeneID" id="118424500"/>
<gene>
    <name evidence="4" type="primary">LOC118424500</name>
</gene>
<dbReference type="AlphaFoldDB" id="A0A9J7N264"/>
<evidence type="ECO:0000313" key="3">
    <source>
        <dbReference type="Proteomes" id="UP000001554"/>
    </source>
</evidence>